<dbReference type="GO" id="GO:0008253">
    <property type="term" value="F:5'-nucleotidase activity"/>
    <property type="evidence" value="ECO:0007669"/>
    <property type="project" value="UniProtKB-EC"/>
</dbReference>
<feature type="domain" description="Calcineurin-like phosphoesterase" evidence="5">
    <location>
        <begin position="71"/>
        <end position="352"/>
    </location>
</feature>
<dbReference type="PANTHER" id="PTHR11575">
    <property type="entry name" value="5'-NUCLEOTIDASE-RELATED"/>
    <property type="match status" value="1"/>
</dbReference>
<dbReference type="InterPro" id="IPR004843">
    <property type="entry name" value="Calcineurin-like_PHP"/>
</dbReference>
<sequence length="622" mass="66942">MNISRKTLLTGIMLPLLLSIGGVANAAARQYSEHNDAQERDPGIREIANLPLHWSDTKHDNKSNPASWVRFKILGFNDFHGHLSSGRKVGGRPVGSAAVLAAYLEAAEAGSKNGAFIVHAGDQVGASPPVSALLQDEPSISFLNMLANDYCEASDEADDNDKSGDDHNRKRMSHDRKIDLQQQKCNVIGTLGNHEFDEGKQEMLRLINGGNYATGPFLQKEYEGAVFPYVSANVIDNATGKPLLKPYVIRRVKGMKVAFIGAVLKQTPTIVTPTGVAGLSFIDEADAINSYIPELHRQGVHAIIVTIHQGTRQRYYGGPTDAQTGTLNGAIADIVNRLDDDVDIVVSGHSHSFTNALIANAHGKKILVVQAFSYGTAFDDIDVAIDPRSHDIVEKSARIVTTYADIGPGLSPDKDVAKMVSKAEALVAPMISKIIGTTTAGISRTANAAGESPLGNLIADAQRRKMATDFSFMNAGGIRADIPAGNVTWGDLFTVQPFGNDLITMNLTGAQIVQLLNQQWAGQPYPRILKISGLSYTWDNARPENDRIVEVRKADGTLLDMAASYSVTVNSFIAAGGDNYTVLTSGTNRVIGSNDLDALIEYISAMPQPFNAVIEGRIKRLN</sequence>
<dbReference type="Pfam" id="PF00149">
    <property type="entry name" value="Metallophos"/>
    <property type="match status" value="1"/>
</dbReference>
<evidence type="ECO:0000259" key="5">
    <source>
        <dbReference type="Pfam" id="PF00149"/>
    </source>
</evidence>
<dbReference type="InterPro" id="IPR006179">
    <property type="entry name" value="5_nucleotidase/apyrase"/>
</dbReference>
<feature type="domain" description="5'-Nucleotidase C-terminal" evidence="6">
    <location>
        <begin position="435"/>
        <end position="584"/>
    </location>
</feature>
<gene>
    <name evidence="7" type="ORF">MNBD_GAMMA24-962</name>
</gene>
<dbReference type="InterPro" id="IPR008334">
    <property type="entry name" value="5'-Nucleotdase_C"/>
</dbReference>
<dbReference type="GO" id="GO:0030288">
    <property type="term" value="C:outer membrane-bounded periplasmic space"/>
    <property type="evidence" value="ECO:0007669"/>
    <property type="project" value="TreeGrafter"/>
</dbReference>
<dbReference type="PRINTS" id="PR01607">
    <property type="entry name" value="APYRASEFAMLY"/>
</dbReference>
<dbReference type="SUPFAM" id="SSF56300">
    <property type="entry name" value="Metallo-dependent phosphatases"/>
    <property type="match status" value="1"/>
</dbReference>
<feature type="region of interest" description="Disordered" evidence="4">
    <location>
        <begin position="154"/>
        <end position="176"/>
    </location>
</feature>
<organism evidence="7">
    <name type="scientific">hydrothermal vent metagenome</name>
    <dbReference type="NCBI Taxonomy" id="652676"/>
    <lineage>
        <taxon>unclassified sequences</taxon>
        <taxon>metagenomes</taxon>
        <taxon>ecological metagenomes</taxon>
    </lineage>
</organism>
<keyword evidence="2" id="KW-0964">Secreted</keyword>
<protein>
    <submittedName>
        <fullName evidence="7">5'-nucleotidase</fullName>
        <ecNumber evidence="7">3.1.3.5</ecNumber>
    </submittedName>
</protein>
<dbReference type="GO" id="GO:0008768">
    <property type="term" value="F:UDP-sugar diphosphatase activity"/>
    <property type="evidence" value="ECO:0007669"/>
    <property type="project" value="TreeGrafter"/>
</dbReference>
<keyword evidence="3" id="KW-0732">Signal</keyword>
<comment type="subcellular location">
    <subcellularLocation>
        <location evidence="1">Secreted</location>
    </subcellularLocation>
</comment>
<dbReference type="GO" id="GO:0009166">
    <property type="term" value="P:nucleotide catabolic process"/>
    <property type="evidence" value="ECO:0007669"/>
    <property type="project" value="InterPro"/>
</dbReference>
<dbReference type="InterPro" id="IPR029052">
    <property type="entry name" value="Metallo-depent_PP-like"/>
</dbReference>
<proteinExistence type="predicted"/>
<name>A0A3B1BER3_9ZZZZ</name>
<evidence type="ECO:0000256" key="3">
    <source>
        <dbReference type="ARBA" id="ARBA00022729"/>
    </source>
</evidence>
<dbReference type="EC" id="3.1.3.5" evidence="7"/>
<evidence type="ECO:0000256" key="1">
    <source>
        <dbReference type="ARBA" id="ARBA00004613"/>
    </source>
</evidence>
<keyword evidence="7" id="KW-0378">Hydrolase</keyword>
<dbReference type="AlphaFoldDB" id="A0A3B1BER3"/>
<dbReference type="FunFam" id="3.90.780.10:FF:000004">
    <property type="entry name" value="UDP-sugar hydrolase, putative"/>
    <property type="match status" value="1"/>
</dbReference>
<evidence type="ECO:0000256" key="4">
    <source>
        <dbReference type="SAM" id="MobiDB-lite"/>
    </source>
</evidence>
<dbReference type="InterPro" id="IPR036907">
    <property type="entry name" value="5'-Nucleotdase_C_sf"/>
</dbReference>
<dbReference type="EMBL" id="UOFZ01000185">
    <property type="protein sequence ID" value="VAX14612.1"/>
    <property type="molecule type" value="Genomic_DNA"/>
</dbReference>
<evidence type="ECO:0000313" key="7">
    <source>
        <dbReference type="EMBL" id="VAX14612.1"/>
    </source>
</evidence>
<dbReference type="SUPFAM" id="SSF55816">
    <property type="entry name" value="5'-nucleotidase (syn. UDP-sugar hydrolase), C-terminal domain"/>
    <property type="match status" value="1"/>
</dbReference>
<dbReference type="PANTHER" id="PTHR11575:SF24">
    <property type="entry name" value="5'-NUCLEOTIDASE"/>
    <property type="match status" value="1"/>
</dbReference>
<evidence type="ECO:0000259" key="6">
    <source>
        <dbReference type="Pfam" id="PF02872"/>
    </source>
</evidence>
<evidence type="ECO:0000256" key="2">
    <source>
        <dbReference type="ARBA" id="ARBA00022525"/>
    </source>
</evidence>
<dbReference type="Gene3D" id="3.90.780.10">
    <property type="entry name" value="5'-Nucleotidase, C-terminal domain"/>
    <property type="match status" value="1"/>
</dbReference>
<reference evidence="7" key="1">
    <citation type="submission" date="2018-06" db="EMBL/GenBank/DDBJ databases">
        <authorList>
            <person name="Zhirakovskaya E."/>
        </authorList>
    </citation>
    <scope>NUCLEOTIDE SEQUENCE</scope>
</reference>
<dbReference type="GO" id="GO:0005576">
    <property type="term" value="C:extracellular region"/>
    <property type="evidence" value="ECO:0007669"/>
    <property type="project" value="UniProtKB-SubCell"/>
</dbReference>
<accession>A0A3B1BER3</accession>
<dbReference type="Gene3D" id="3.60.21.10">
    <property type="match status" value="1"/>
</dbReference>
<dbReference type="Pfam" id="PF02872">
    <property type="entry name" value="5_nucleotid_C"/>
    <property type="match status" value="1"/>
</dbReference>